<keyword evidence="3" id="KW-1185">Reference proteome</keyword>
<evidence type="ECO:0000256" key="1">
    <source>
        <dbReference type="SAM" id="MobiDB-lite"/>
    </source>
</evidence>
<feature type="region of interest" description="Disordered" evidence="1">
    <location>
        <begin position="38"/>
        <end position="68"/>
    </location>
</feature>
<dbReference type="EMBL" id="CP097289">
    <property type="protein sequence ID" value="UQT56706.1"/>
    <property type="molecule type" value="Genomic_DNA"/>
</dbReference>
<protein>
    <submittedName>
        <fullName evidence="2">Uncharacterized protein</fullName>
    </submittedName>
</protein>
<evidence type="ECO:0000313" key="2">
    <source>
        <dbReference type="EMBL" id="UQT56706.1"/>
    </source>
</evidence>
<accession>A0ABY4PUQ0</accession>
<sequence>MTNPTTYSNPPVELPLRLEGDPHPVPGCDVCEALSAERSDARTTGNMSKVSDVNVELRNHPHRKRRRA</sequence>
<reference evidence="2 3" key="1">
    <citation type="submission" date="2022-05" db="EMBL/GenBank/DDBJ databases">
        <authorList>
            <person name="Zhou X."/>
            <person name="Li K."/>
            <person name="Man Y."/>
        </authorList>
    </citation>
    <scope>NUCLEOTIDE SEQUENCE [LARGE SCALE GENOMIC DNA]</scope>
    <source>
        <strain evidence="2 3">MS405</strain>
    </source>
</reference>
<evidence type="ECO:0000313" key="3">
    <source>
        <dbReference type="Proteomes" id="UP000829992"/>
    </source>
</evidence>
<dbReference type="Proteomes" id="UP000829992">
    <property type="component" value="Chromosome"/>
</dbReference>
<gene>
    <name evidence="2" type="ORF">M4V62_17270</name>
</gene>
<feature type="compositionally biased region" description="Polar residues" evidence="1">
    <location>
        <begin position="42"/>
        <end position="51"/>
    </location>
</feature>
<name>A0ABY4PUQ0_9ACTN</name>
<proteinExistence type="predicted"/>
<organism evidence="2 3">
    <name type="scientific">Streptomyces durmitorensis</name>
    <dbReference type="NCBI Taxonomy" id="319947"/>
    <lineage>
        <taxon>Bacteria</taxon>
        <taxon>Bacillati</taxon>
        <taxon>Actinomycetota</taxon>
        <taxon>Actinomycetes</taxon>
        <taxon>Kitasatosporales</taxon>
        <taxon>Streptomycetaceae</taxon>
        <taxon>Streptomyces</taxon>
    </lineage>
</organism>
<feature type="region of interest" description="Disordered" evidence="1">
    <location>
        <begin position="1"/>
        <end position="22"/>
    </location>
</feature>